<dbReference type="EMBL" id="JBHLWO010000001">
    <property type="protein sequence ID" value="MFC0317079.1"/>
    <property type="molecule type" value="Genomic_DNA"/>
</dbReference>
<dbReference type="InterPro" id="IPR017946">
    <property type="entry name" value="PLC-like_Pdiesterase_TIM-brl"/>
</dbReference>
<dbReference type="Gene3D" id="3.20.20.190">
    <property type="entry name" value="Phosphatidylinositol (PI) phosphodiesterase"/>
    <property type="match status" value="1"/>
</dbReference>
<keyword evidence="4" id="KW-0378">Hydrolase</keyword>
<keyword evidence="1" id="KW-0597">Phosphoprotein</keyword>
<organism evidence="4 5">
    <name type="scientific">Olivibacter oleidegradans</name>
    <dbReference type="NCBI Taxonomy" id="760123"/>
    <lineage>
        <taxon>Bacteria</taxon>
        <taxon>Pseudomonadati</taxon>
        <taxon>Bacteroidota</taxon>
        <taxon>Sphingobacteriia</taxon>
        <taxon>Sphingobacteriales</taxon>
        <taxon>Sphingobacteriaceae</taxon>
        <taxon>Olivibacter</taxon>
    </lineage>
</organism>
<dbReference type="InterPro" id="IPR017850">
    <property type="entry name" value="Alkaline_phosphatase_core_sf"/>
</dbReference>
<dbReference type="Gene3D" id="3.40.720.10">
    <property type="entry name" value="Alkaline Phosphatase, subunit A"/>
    <property type="match status" value="1"/>
</dbReference>
<protein>
    <submittedName>
        <fullName evidence="4">Alkaline phosphatase</fullName>
        <ecNumber evidence="4">3.1.3.1</ecNumber>
    </submittedName>
</protein>
<dbReference type="PRINTS" id="PR00113">
    <property type="entry name" value="ALKPHPHTASE"/>
</dbReference>
<dbReference type="PANTHER" id="PTHR11596">
    <property type="entry name" value="ALKALINE PHOSPHATASE"/>
    <property type="match status" value="1"/>
</dbReference>
<dbReference type="InterPro" id="IPR001952">
    <property type="entry name" value="Alkaline_phosphatase"/>
</dbReference>
<dbReference type="RefSeq" id="WP_377476622.1">
    <property type="nucleotide sequence ID" value="NZ_JBHLWO010000001.1"/>
</dbReference>
<dbReference type="GO" id="GO:0004035">
    <property type="term" value="F:alkaline phosphatase activity"/>
    <property type="evidence" value="ECO:0007669"/>
    <property type="project" value="UniProtKB-EC"/>
</dbReference>
<dbReference type="SUPFAM" id="SSF51695">
    <property type="entry name" value="PLC-like phosphodiesterases"/>
    <property type="match status" value="1"/>
</dbReference>
<dbReference type="Pfam" id="PF13653">
    <property type="entry name" value="GDPD_2"/>
    <property type="match status" value="1"/>
</dbReference>
<evidence type="ECO:0000256" key="1">
    <source>
        <dbReference type="ARBA" id="ARBA00022553"/>
    </source>
</evidence>
<comment type="caution">
    <text evidence="4">The sequence shown here is derived from an EMBL/GenBank/DDBJ whole genome shotgun (WGS) entry which is preliminary data.</text>
</comment>
<dbReference type="SMART" id="SM00098">
    <property type="entry name" value="alkPPc"/>
    <property type="match status" value="1"/>
</dbReference>
<feature type="signal peptide" evidence="3">
    <location>
        <begin position="1"/>
        <end position="21"/>
    </location>
</feature>
<dbReference type="Pfam" id="PF00245">
    <property type="entry name" value="Alk_phosphatase"/>
    <property type="match status" value="2"/>
</dbReference>
<dbReference type="CDD" id="cd08577">
    <property type="entry name" value="PI-PLCc_GDPD_SF_unchar3"/>
    <property type="match status" value="1"/>
</dbReference>
<dbReference type="InterPro" id="IPR039559">
    <property type="entry name" value="AIM6_PI-PLC-like_dom"/>
</dbReference>
<dbReference type="CDD" id="cd16012">
    <property type="entry name" value="ALP"/>
    <property type="match status" value="1"/>
</dbReference>
<evidence type="ECO:0000313" key="4">
    <source>
        <dbReference type="EMBL" id="MFC0317079.1"/>
    </source>
</evidence>
<comment type="similarity">
    <text evidence="2">Belongs to the alkaline phosphatase family.</text>
</comment>
<dbReference type="SUPFAM" id="SSF53649">
    <property type="entry name" value="Alkaline phosphatase-like"/>
    <property type="match status" value="1"/>
</dbReference>
<evidence type="ECO:0000256" key="2">
    <source>
        <dbReference type="RuleBase" id="RU003946"/>
    </source>
</evidence>
<sequence>MNIRKWICACSLASSGLFAHAQQYTVNKNAHSHNDYLQAQPFYTAYANRFASIEIDVFLKNDSLYVAHEEEEIKPGHTIQNLYLKPLLQQISLHNGKVYPEGGQLQFLIDLKTDGEPTLKALERQLAPIRAYFDVNRNPDAVRLVISGDMPKPERFGAFDPIFYFDGRTQLRYSDEQLKRVAFYSAPFQSFSVWNGLGRITEPERNKVKHFIDSVHAVGKPVRFWGCPDTKTAWQAFIKLGVDYLNTDSPNILASFLNRYEVNSYTRKNKHEIYRPSYKQDGTKGKVKRVILLISDGAGFNQQWAAATINGGQLNMTQFKHIGFQNTAPADDYNTDSAAGATAFATGEKTKNRYIGNDSTGKALPNLPEKLNNIHIPSAILTNDRLTGATPASFFAHQSERDYSTAIAYDILKSPVKLFVGGSHPSLVADSAKLKQQLMTKGTVICTDLRELNTVSGEQLICLAQDDPSRGYHMLEDAFDDALALMEKRHDRFFMMVEGAKIDGGGHSNKIAQCIEEYLSFDRILGKALQYADKNEGTLVVVTSDHETGGLVLVDGNYEKGFVLGEFVTNDHTGAPIPVYSYGPGAARFTGFMQNSDIGKRIFELLSAK</sequence>
<feature type="chain" id="PRO_5045533691" evidence="3">
    <location>
        <begin position="22"/>
        <end position="609"/>
    </location>
</feature>
<evidence type="ECO:0000313" key="5">
    <source>
        <dbReference type="Proteomes" id="UP001589774"/>
    </source>
</evidence>
<dbReference type="EC" id="3.1.3.1" evidence="4"/>
<keyword evidence="3" id="KW-0732">Signal</keyword>
<keyword evidence="5" id="KW-1185">Reference proteome</keyword>
<accession>A0ABV6HDV5</accession>
<dbReference type="Proteomes" id="UP001589774">
    <property type="component" value="Unassembled WGS sequence"/>
</dbReference>
<name>A0ABV6HDV5_9SPHI</name>
<gene>
    <name evidence="4" type="ORF">ACFFI0_02115</name>
</gene>
<proteinExistence type="inferred from homology"/>
<dbReference type="PANTHER" id="PTHR11596:SF5">
    <property type="entry name" value="ALKALINE PHOSPHATASE"/>
    <property type="match status" value="1"/>
</dbReference>
<evidence type="ECO:0000256" key="3">
    <source>
        <dbReference type="SAM" id="SignalP"/>
    </source>
</evidence>
<reference evidence="4 5" key="1">
    <citation type="submission" date="2024-09" db="EMBL/GenBank/DDBJ databases">
        <authorList>
            <person name="Sun Q."/>
            <person name="Mori K."/>
        </authorList>
    </citation>
    <scope>NUCLEOTIDE SEQUENCE [LARGE SCALE GENOMIC DNA]</scope>
    <source>
        <strain evidence="4 5">CCM 7765</strain>
    </source>
</reference>